<dbReference type="Pfam" id="PF00801">
    <property type="entry name" value="PKD"/>
    <property type="match status" value="1"/>
</dbReference>
<dbReference type="EMBL" id="VUMT01000032">
    <property type="protein sequence ID" value="MSS64838.1"/>
    <property type="molecule type" value="Genomic_DNA"/>
</dbReference>
<dbReference type="InterPro" id="IPR054110">
    <property type="entry name" value="EndoD-like_D2"/>
</dbReference>
<keyword evidence="1" id="KW-0378">Hydrolase</keyword>
<dbReference type="Pfam" id="PF21910">
    <property type="entry name" value="GH85_C"/>
    <property type="match status" value="1"/>
</dbReference>
<dbReference type="PANTHER" id="PTHR13246">
    <property type="entry name" value="ENDO BETA N-ACETYLGLUCOSAMINIDASE"/>
    <property type="match status" value="1"/>
</dbReference>
<dbReference type="Gene3D" id="2.60.40.10">
    <property type="entry name" value="Immunoglobulins"/>
    <property type="match status" value="2"/>
</dbReference>
<feature type="signal peptide" evidence="2">
    <location>
        <begin position="1"/>
        <end position="26"/>
    </location>
</feature>
<gene>
    <name evidence="5" type="ORF">FYJ58_13330</name>
</gene>
<dbReference type="CDD" id="cd00146">
    <property type="entry name" value="PKD"/>
    <property type="match status" value="1"/>
</dbReference>
<keyword evidence="2" id="KW-0732">Signal</keyword>
<name>A0A6L5Y395_9FIRM</name>
<evidence type="ECO:0000256" key="1">
    <source>
        <dbReference type="ARBA" id="ARBA00023295"/>
    </source>
</evidence>
<evidence type="ECO:0000259" key="4">
    <source>
        <dbReference type="PROSITE" id="PS50093"/>
    </source>
</evidence>
<dbReference type="Pfam" id="PF00754">
    <property type="entry name" value="F5_F8_type_C"/>
    <property type="match status" value="1"/>
</dbReference>
<dbReference type="SMART" id="SM00089">
    <property type="entry name" value="PKD"/>
    <property type="match status" value="1"/>
</dbReference>
<evidence type="ECO:0000256" key="2">
    <source>
        <dbReference type="SAM" id="SignalP"/>
    </source>
</evidence>
<dbReference type="InterPro" id="IPR000601">
    <property type="entry name" value="PKD_dom"/>
</dbReference>
<evidence type="ECO:0000313" key="5">
    <source>
        <dbReference type="EMBL" id="MSS64838.1"/>
    </source>
</evidence>
<dbReference type="SUPFAM" id="SSF49785">
    <property type="entry name" value="Galactose-binding domain-like"/>
    <property type="match status" value="1"/>
</dbReference>
<proteinExistence type="predicted"/>
<dbReference type="AlphaFoldDB" id="A0A6L5Y395"/>
<dbReference type="PROSITE" id="PS50093">
    <property type="entry name" value="PKD"/>
    <property type="match status" value="1"/>
</dbReference>
<dbReference type="Gene3D" id="3.20.20.80">
    <property type="entry name" value="Glycosidases"/>
    <property type="match status" value="1"/>
</dbReference>
<dbReference type="GO" id="GO:0033925">
    <property type="term" value="F:mannosyl-glycoprotein endo-beta-N-acetylglucosaminidase activity"/>
    <property type="evidence" value="ECO:0007669"/>
    <property type="project" value="InterPro"/>
</dbReference>
<evidence type="ECO:0000313" key="6">
    <source>
        <dbReference type="Proteomes" id="UP000482209"/>
    </source>
</evidence>
<evidence type="ECO:0000259" key="3">
    <source>
        <dbReference type="PROSITE" id="PS50022"/>
    </source>
</evidence>
<sequence length="930" mass="103880">MEIKMRKTWNAILALTLSLTICSNMCSGMTVRQLGTYSNADKEKVTYRITKESNQQINMNNKPESPYWFPNELLEWNPSDEKNLSLYQSNIPLKERVTKSKLTPVNKTQQKDFQVAALSIMNASTSGNAPHGLNKFDANTFSYWQYIDKLVYWGGSAGEGLIVPPSADVIDSAHTNGVPVLGTVFFPMTEHGGQIKWLDDFLVKDANGHFPMVNKLIEAANVLGFDGWFINQETQGTYDAPLTKKHAQLMKEFVYEFKNKAKDSLTLFWYDSMTEDGRIQWQNALTNQNSCYLTGKNGEKGADNMFLNFWWSGSSLLANSKQKAESLGINPYNLFAGIDVQANGVNTRVNWNSFSKNNVPYTSLGLYCPSWAYFSAENLNDFEQKENRLWVNEKGDPSKVSTVSSSEWHGISTYAIEKTTIDSLPFITNFNLGNGYNYFIAGKKVSLSDWNNRSMADIMPTYRWCLTQEGSNSLNPSFDYDNAYYGGNSINLYGTMEKNRHSEITLYSAYLPIKENTTATVSAMATLETQLSLILKLEDGSTEQIKGDNTINSDWTNITFDLSSLKGKTITSIGLDFCQNTKTETVQLNIGRLALENKTETSIDPVQSASITDCEFDDEGLYAGIMLDWEKCKNADFYEIYKVYEDGSKSFLGSTTASAHYIHGLEREQNETISTFEIIPVNKYLNRGKGTTVSINWPNISAPKADFKVSKTLAAPGELVHFTSLCSKNTETIKWTFEGADITSSNEENPSVTYSKEGIYTVSVTAQNKEGSDKKTITGMIQIKKAAKGTLPILSKGKATTASGYVNSNEAPRFAVDGNLQTKWCATGPAPHDITIDLGHEQLIAEVYMAHAEKGNESPDMNTMWYTIETSNDGKTFELVKEVKKNTEKETLDTFKPVKARYVKVTAIKPTQGADTAVRIYEIQVQGLNQ</sequence>
<feature type="chain" id="PRO_5038743726" evidence="2">
    <location>
        <begin position="27"/>
        <end position="930"/>
    </location>
</feature>
<feature type="domain" description="F5/8 type C" evidence="3">
    <location>
        <begin position="786"/>
        <end position="928"/>
    </location>
</feature>
<organism evidence="5 6">
    <name type="scientific">Velocimicrobium porci</name>
    <dbReference type="NCBI Taxonomy" id="2606634"/>
    <lineage>
        <taxon>Bacteria</taxon>
        <taxon>Bacillati</taxon>
        <taxon>Bacillota</taxon>
        <taxon>Clostridia</taxon>
        <taxon>Lachnospirales</taxon>
        <taxon>Lachnospiraceae</taxon>
        <taxon>Velocimicrobium</taxon>
    </lineage>
</organism>
<accession>A0A6L5Y395</accession>
<dbReference type="PROSITE" id="PS50022">
    <property type="entry name" value="FA58C_3"/>
    <property type="match status" value="1"/>
</dbReference>
<dbReference type="InterPro" id="IPR013783">
    <property type="entry name" value="Ig-like_fold"/>
</dbReference>
<dbReference type="Gene3D" id="2.60.120.260">
    <property type="entry name" value="Galactose-binding domain-like"/>
    <property type="match status" value="2"/>
</dbReference>
<protein>
    <submittedName>
        <fullName evidence="5">PKD domain-containing protein</fullName>
    </submittedName>
</protein>
<dbReference type="InterPro" id="IPR000421">
    <property type="entry name" value="FA58C"/>
</dbReference>
<comment type="caution">
    <text evidence="5">The sequence shown here is derived from an EMBL/GenBank/DDBJ whole genome shotgun (WGS) entry which is preliminary data.</text>
</comment>
<dbReference type="SUPFAM" id="SSF49299">
    <property type="entry name" value="PKD domain"/>
    <property type="match status" value="1"/>
</dbReference>
<reference evidence="5 6" key="1">
    <citation type="submission" date="2019-08" db="EMBL/GenBank/DDBJ databases">
        <title>In-depth cultivation of the pig gut microbiome towards novel bacterial diversity and tailored functional studies.</title>
        <authorList>
            <person name="Wylensek D."/>
            <person name="Hitch T.C.A."/>
            <person name="Clavel T."/>
        </authorList>
    </citation>
    <scope>NUCLEOTIDE SEQUENCE [LARGE SCALE GENOMIC DNA]</scope>
    <source>
        <strain evidence="5 6">WCA-693-APC-MOT-I</strain>
    </source>
</reference>
<dbReference type="Proteomes" id="UP000482209">
    <property type="component" value="Unassembled WGS sequence"/>
</dbReference>
<dbReference type="InterPro" id="IPR005201">
    <property type="entry name" value="TIM_ENGase"/>
</dbReference>
<dbReference type="InterPro" id="IPR008979">
    <property type="entry name" value="Galactose-bd-like_sf"/>
</dbReference>
<dbReference type="InterPro" id="IPR022409">
    <property type="entry name" value="PKD/Chitinase_dom"/>
</dbReference>
<keyword evidence="1" id="KW-0326">Glycosidase</keyword>
<dbReference type="InterPro" id="IPR035986">
    <property type="entry name" value="PKD_dom_sf"/>
</dbReference>
<dbReference type="InterPro" id="IPR032979">
    <property type="entry name" value="ENGase"/>
</dbReference>
<dbReference type="PANTHER" id="PTHR13246:SF1">
    <property type="entry name" value="CYTOSOLIC ENDO-BETA-N-ACETYLGLUCOSAMINIDASE"/>
    <property type="match status" value="1"/>
</dbReference>
<dbReference type="CDD" id="cd06547">
    <property type="entry name" value="GH85_ENGase"/>
    <property type="match status" value="1"/>
</dbReference>
<keyword evidence="6" id="KW-1185">Reference proteome</keyword>
<dbReference type="Pfam" id="PF03644">
    <property type="entry name" value="Glyco_hydro_85"/>
    <property type="match status" value="1"/>
</dbReference>
<feature type="domain" description="PKD" evidence="4">
    <location>
        <begin position="703"/>
        <end position="772"/>
    </location>
</feature>
<dbReference type="GO" id="GO:0005829">
    <property type="term" value="C:cytosol"/>
    <property type="evidence" value="ECO:0007669"/>
    <property type="project" value="UniProtKB-SubCell"/>
</dbReference>